<evidence type="ECO:0000259" key="3">
    <source>
        <dbReference type="PROSITE" id="PS51430"/>
    </source>
</evidence>
<evidence type="ECO:0000313" key="6">
    <source>
        <dbReference type="Proteomes" id="UP001476950"/>
    </source>
</evidence>
<dbReference type="PROSITE" id="PS51431">
    <property type="entry name" value="KAIA_C"/>
    <property type="match status" value="1"/>
</dbReference>
<dbReference type="InterPro" id="IPR020844">
    <property type="entry name" value="Circadian_clock_KaiA_N"/>
</dbReference>
<dbReference type="InterPro" id="IPR017944">
    <property type="entry name" value="KaiA/RbsU_helical_domain_sf"/>
</dbReference>
<evidence type="ECO:0000256" key="2">
    <source>
        <dbReference type="ARBA" id="ARBA00034852"/>
    </source>
</evidence>
<dbReference type="InterPro" id="IPR020856">
    <property type="entry name" value="Circadian_clock_protein_KaiA_C"/>
</dbReference>
<dbReference type="SMART" id="SM01247">
    <property type="entry name" value="KaiA"/>
    <property type="match status" value="1"/>
</dbReference>
<sequence length="343" mass="38942">MSRFQTVLNHPLPHSQRSKLSVGIFLAPESLAQAVLQRLDHDRYSVTMPKTSSDFFSVVEHEKQHLDCLILQGGSALPQLAKQLHGQATLLPVVIVSPDIALETLPATSGTVTSDTTTADPAISDTNAIQTADAPNAIEASEDTSPVLNLAFVYHTAEVWITIAQCDAISDYIEQAIEQFLHLSPTCRLSNALSTVDLSTDITAQNFLMLQQRRLTEKLKERLGYLGVYYKRNPRNFFRYMALEQQQETLEQLRDHYREIILYYFSEDDTLNQRIDEFVNAAFFTDIATSQVVEIHMDLMDEFAKQLKLEGRSDDILLDYRLTLIDTIAHLCEMYRRSVPREN</sequence>
<name>A0ABV0KSR3_9CYAN</name>
<dbReference type="Gene3D" id="3.40.50.2300">
    <property type="match status" value="1"/>
</dbReference>
<reference evidence="5 6" key="1">
    <citation type="submission" date="2022-04" db="EMBL/GenBank/DDBJ databases">
        <title>Positive selection, recombination, and allopatry shape intraspecific diversity of widespread and dominant cyanobacteria.</title>
        <authorList>
            <person name="Wei J."/>
            <person name="Shu W."/>
            <person name="Hu C."/>
        </authorList>
    </citation>
    <scope>NUCLEOTIDE SEQUENCE [LARGE SCALE GENOMIC DNA]</scope>
    <source>
        <strain evidence="5 6">AS-A4</strain>
    </source>
</reference>
<feature type="domain" description="KaiA N-terminal" evidence="3">
    <location>
        <begin position="16"/>
        <end position="223"/>
    </location>
</feature>
<dbReference type="Pfam" id="PF21714">
    <property type="entry name" value="KaiA_N"/>
    <property type="match status" value="1"/>
</dbReference>
<dbReference type="PROSITE" id="PS51430">
    <property type="entry name" value="KAIA_N"/>
    <property type="match status" value="1"/>
</dbReference>
<evidence type="ECO:0000256" key="1">
    <source>
        <dbReference type="ARBA" id="ARBA00023108"/>
    </source>
</evidence>
<feature type="domain" description="KaiA C-terminal" evidence="4">
    <location>
        <begin position="233"/>
        <end position="341"/>
    </location>
</feature>
<evidence type="ECO:0000259" key="4">
    <source>
        <dbReference type="PROSITE" id="PS51431"/>
    </source>
</evidence>
<proteinExistence type="predicted"/>
<dbReference type="Pfam" id="PF07688">
    <property type="entry name" value="KaiA"/>
    <property type="match status" value="1"/>
</dbReference>
<organism evidence="5 6">
    <name type="scientific">Stenomitos frigidus AS-A4</name>
    <dbReference type="NCBI Taxonomy" id="2933935"/>
    <lineage>
        <taxon>Bacteria</taxon>
        <taxon>Bacillati</taxon>
        <taxon>Cyanobacteriota</taxon>
        <taxon>Cyanophyceae</taxon>
        <taxon>Leptolyngbyales</taxon>
        <taxon>Leptolyngbyaceae</taxon>
        <taxon>Stenomitos</taxon>
    </lineage>
</organism>
<dbReference type="Proteomes" id="UP001476950">
    <property type="component" value="Unassembled WGS sequence"/>
</dbReference>
<gene>
    <name evidence="5" type="ORF">NDI38_28255</name>
</gene>
<dbReference type="EMBL" id="JAMPLM010000059">
    <property type="protein sequence ID" value="MEP1062269.1"/>
    <property type="molecule type" value="Genomic_DNA"/>
</dbReference>
<dbReference type="SUPFAM" id="SSF101215">
    <property type="entry name" value="KaiA/RbsU domain"/>
    <property type="match status" value="1"/>
</dbReference>
<dbReference type="Gene3D" id="1.10.1240.30">
    <property type="entry name" value="KaiA/RbsU domain"/>
    <property type="match status" value="1"/>
</dbReference>
<comment type="caution">
    <text evidence="5">The sequence shown here is derived from an EMBL/GenBank/DDBJ whole genome shotgun (WGS) entry which is preliminary data.</text>
</comment>
<keyword evidence="1" id="KW-0090">Biological rhythms</keyword>
<dbReference type="InterPro" id="IPR011006">
    <property type="entry name" value="CheY-like_superfamily"/>
</dbReference>
<evidence type="ECO:0000313" key="5">
    <source>
        <dbReference type="EMBL" id="MEP1062269.1"/>
    </source>
</evidence>
<keyword evidence="6" id="KW-1185">Reference proteome</keyword>
<protein>
    <recommendedName>
        <fullName evidence="2">Circadian clock oscillator protein KaiA</fullName>
    </recommendedName>
</protein>
<accession>A0ABV0KSR3</accession>
<dbReference type="InterPro" id="IPR011648">
    <property type="entry name" value="Circadian_clock_KaiA"/>
</dbReference>
<dbReference type="SUPFAM" id="SSF52172">
    <property type="entry name" value="CheY-like"/>
    <property type="match status" value="1"/>
</dbReference>